<evidence type="ECO:0000313" key="2">
    <source>
        <dbReference type="Proteomes" id="UP001153076"/>
    </source>
</evidence>
<dbReference type="AlphaFoldDB" id="A0A9Q1JUZ4"/>
<accession>A0A9Q1JUZ4</accession>
<proteinExistence type="predicted"/>
<organism evidence="1 2">
    <name type="scientific">Carnegiea gigantea</name>
    <dbReference type="NCBI Taxonomy" id="171969"/>
    <lineage>
        <taxon>Eukaryota</taxon>
        <taxon>Viridiplantae</taxon>
        <taxon>Streptophyta</taxon>
        <taxon>Embryophyta</taxon>
        <taxon>Tracheophyta</taxon>
        <taxon>Spermatophyta</taxon>
        <taxon>Magnoliopsida</taxon>
        <taxon>eudicotyledons</taxon>
        <taxon>Gunneridae</taxon>
        <taxon>Pentapetalae</taxon>
        <taxon>Caryophyllales</taxon>
        <taxon>Cactineae</taxon>
        <taxon>Cactaceae</taxon>
        <taxon>Cactoideae</taxon>
        <taxon>Echinocereeae</taxon>
        <taxon>Carnegiea</taxon>
    </lineage>
</organism>
<dbReference type="EMBL" id="JAKOGI010000682">
    <property type="protein sequence ID" value="KAJ8431539.1"/>
    <property type="molecule type" value="Genomic_DNA"/>
</dbReference>
<sequence>MALGDLMASRFAHSSSVVVSNHLDDCLSRQDDVELYRQSETASTSGGEANINGYSSTSAFTATSMVYLPQAVVLCELRHEAFEDSFPTGPAESGLVSKFRPKERFQLGYGRYQILSAWEYSSELPVWARSNVISVAGHVYINLEEHYFMNP</sequence>
<gene>
    <name evidence="1" type="ORF">Cgig2_009617</name>
</gene>
<evidence type="ECO:0000313" key="1">
    <source>
        <dbReference type="EMBL" id="KAJ8431539.1"/>
    </source>
</evidence>
<dbReference type="OrthoDB" id="1750756at2759"/>
<comment type="caution">
    <text evidence="1">The sequence shown here is derived from an EMBL/GenBank/DDBJ whole genome shotgun (WGS) entry which is preliminary data.</text>
</comment>
<reference evidence="1" key="1">
    <citation type="submission" date="2022-04" db="EMBL/GenBank/DDBJ databases">
        <title>Carnegiea gigantea Genome sequencing and assembly v2.</title>
        <authorList>
            <person name="Copetti D."/>
            <person name="Sanderson M.J."/>
            <person name="Burquez A."/>
            <person name="Wojciechowski M.F."/>
        </authorList>
    </citation>
    <scope>NUCLEOTIDE SEQUENCE</scope>
    <source>
        <strain evidence="1">SGP5-SGP5p</strain>
        <tissue evidence="1">Aerial part</tissue>
    </source>
</reference>
<keyword evidence="2" id="KW-1185">Reference proteome</keyword>
<dbReference type="Proteomes" id="UP001153076">
    <property type="component" value="Unassembled WGS sequence"/>
</dbReference>
<protein>
    <submittedName>
        <fullName evidence="1">Uncharacterized protein</fullName>
    </submittedName>
</protein>
<name>A0A9Q1JUZ4_9CARY</name>